<keyword evidence="3" id="KW-0677">Repeat</keyword>
<evidence type="ECO:0000256" key="1">
    <source>
        <dbReference type="ARBA" id="ARBA00004496"/>
    </source>
</evidence>
<sequence>MGKKAPFGKARRKSHPNVNRKRGFGFVTFADPTSVDKVLASGTHELDGKKIDPKVAFPKRAHPKNTQPTLSNWLTECDLIALEFGLDNSCLDLGSLRGGFSIKLYHALGERRDAKRLSIKKRCDIPEKQDDKLYIFAVETGRYLVGNPTLR</sequence>
<keyword evidence="4" id="KW-0694">RNA-binding</keyword>
<dbReference type="InterPro" id="IPR035979">
    <property type="entry name" value="RBD_domain_sf"/>
</dbReference>
<protein>
    <submittedName>
        <fullName evidence="5">RNA-binding protein Musashi Rbp6</fullName>
    </submittedName>
</protein>
<keyword evidence="6" id="KW-1185">Reference proteome</keyword>
<accession>A0A4Y2DE49</accession>
<dbReference type="Proteomes" id="UP000499080">
    <property type="component" value="Unassembled WGS sequence"/>
</dbReference>
<evidence type="ECO:0000256" key="2">
    <source>
        <dbReference type="ARBA" id="ARBA00022490"/>
    </source>
</evidence>
<evidence type="ECO:0000313" key="6">
    <source>
        <dbReference type="Proteomes" id="UP000499080"/>
    </source>
</evidence>
<comment type="caution">
    <text evidence="5">The sequence shown here is derived from an EMBL/GenBank/DDBJ whole genome shotgun (WGS) entry which is preliminary data.</text>
</comment>
<organism evidence="5 6">
    <name type="scientific">Araneus ventricosus</name>
    <name type="common">Orbweaver spider</name>
    <name type="synonym">Epeira ventricosa</name>
    <dbReference type="NCBI Taxonomy" id="182803"/>
    <lineage>
        <taxon>Eukaryota</taxon>
        <taxon>Metazoa</taxon>
        <taxon>Ecdysozoa</taxon>
        <taxon>Arthropoda</taxon>
        <taxon>Chelicerata</taxon>
        <taxon>Arachnida</taxon>
        <taxon>Araneae</taxon>
        <taxon>Araneomorphae</taxon>
        <taxon>Entelegynae</taxon>
        <taxon>Araneoidea</taxon>
        <taxon>Araneidae</taxon>
        <taxon>Araneus</taxon>
    </lineage>
</organism>
<proteinExistence type="predicted"/>
<dbReference type="Gene3D" id="3.30.70.330">
    <property type="match status" value="1"/>
</dbReference>
<gene>
    <name evidence="5" type="primary">Rbp6_1</name>
    <name evidence="5" type="ORF">AVEN_50148_1</name>
</gene>
<keyword evidence="2" id="KW-0963">Cytoplasm</keyword>
<dbReference type="OrthoDB" id="6430444at2759"/>
<name>A0A4Y2DE49_ARAVE</name>
<dbReference type="EMBL" id="BGPR01000334">
    <property type="protein sequence ID" value="GBM13805.1"/>
    <property type="molecule type" value="Genomic_DNA"/>
</dbReference>
<evidence type="ECO:0000313" key="5">
    <source>
        <dbReference type="EMBL" id="GBM13805.1"/>
    </source>
</evidence>
<evidence type="ECO:0000256" key="3">
    <source>
        <dbReference type="ARBA" id="ARBA00022737"/>
    </source>
</evidence>
<comment type="subcellular location">
    <subcellularLocation>
        <location evidence="1">Cytoplasm</location>
    </subcellularLocation>
</comment>
<dbReference type="AlphaFoldDB" id="A0A4Y2DE49"/>
<dbReference type="GO" id="GO:0006417">
    <property type="term" value="P:regulation of translation"/>
    <property type="evidence" value="ECO:0007669"/>
    <property type="project" value="TreeGrafter"/>
</dbReference>
<dbReference type="SUPFAM" id="SSF54928">
    <property type="entry name" value="RNA-binding domain, RBD"/>
    <property type="match status" value="1"/>
</dbReference>
<dbReference type="PANTHER" id="PTHR48032">
    <property type="entry name" value="RNA-BINDING PROTEIN MUSASHI HOMOLOG RBP6"/>
    <property type="match status" value="1"/>
</dbReference>
<dbReference type="InterPro" id="IPR012677">
    <property type="entry name" value="Nucleotide-bd_a/b_plait_sf"/>
</dbReference>
<dbReference type="GO" id="GO:0005737">
    <property type="term" value="C:cytoplasm"/>
    <property type="evidence" value="ECO:0007669"/>
    <property type="project" value="UniProtKB-SubCell"/>
</dbReference>
<reference evidence="5 6" key="1">
    <citation type="journal article" date="2019" name="Sci. Rep.">
        <title>Orb-weaving spider Araneus ventricosus genome elucidates the spidroin gene catalogue.</title>
        <authorList>
            <person name="Kono N."/>
            <person name="Nakamura H."/>
            <person name="Ohtoshi R."/>
            <person name="Moran D.A.P."/>
            <person name="Shinohara A."/>
            <person name="Yoshida Y."/>
            <person name="Fujiwara M."/>
            <person name="Mori M."/>
            <person name="Tomita M."/>
            <person name="Arakawa K."/>
        </authorList>
    </citation>
    <scope>NUCLEOTIDE SEQUENCE [LARGE SCALE GENOMIC DNA]</scope>
</reference>
<dbReference type="GO" id="GO:0003729">
    <property type="term" value="F:mRNA binding"/>
    <property type="evidence" value="ECO:0007669"/>
    <property type="project" value="TreeGrafter"/>
</dbReference>
<dbReference type="PANTHER" id="PTHR48032:SF18">
    <property type="entry name" value="RRM DOMAIN-CONTAINING PROTEIN"/>
    <property type="match status" value="1"/>
</dbReference>
<evidence type="ECO:0000256" key="4">
    <source>
        <dbReference type="ARBA" id="ARBA00022884"/>
    </source>
</evidence>